<keyword evidence="9" id="KW-1185">Reference proteome</keyword>
<reference evidence="8 9" key="1">
    <citation type="submission" date="2019-03" db="EMBL/GenBank/DDBJ databases">
        <title>Genomic Encyclopedia of Type Strains, Phase IV (KMG-IV): sequencing the most valuable type-strain genomes for metagenomic binning, comparative biology and taxonomic classification.</title>
        <authorList>
            <person name="Goeker M."/>
        </authorList>
    </citation>
    <scope>NUCLEOTIDE SEQUENCE [LARGE SCALE GENOMIC DNA]</scope>
    <source>
        <strain evidence="8 9">DSM 13587</strain>
    </source>
</reference>
<dbReference type="InterPro" id="IPR006690">
    <property type="entry name" value="OMPA-like_CS"/>
</dbReference>
<dbReference type="PROSITE" id="PS01068">
    <property type="entry name" value="OMPA_1"/>
    <property type="match status" value="1"/>
</dbReference>
<dbReference type="OrthoDB" id="9805832at2"/>
<sequence length="219" mass="24064">MKKPILINLMMLFAITGGVSVAHAEEYMKRGASVQDYEQALNRVMERKRGLVTGRERQAARQSEQAPNTGHRTKSQPAPASRAETARAATVSSPDIYTPDPTQNADTSNGISIYFGYDSAQLTNASRMELKKLGQALALPQFSGISWLIEGHTDASGSADYNQGLSERRAQSAQRYLIDQFGIEPQKLIAVGKGQTEPYDRENPRASINRRVRLLPAGE</sequence>
<evidence type="ECO:0000256" key="6">
    <source>
        <dbReference type="SAM" id="SignalP"/>
    </source>
</evidence>
<evidence type="ECO:0000256" key="5">
    <source>
        <dbReference type="SAM" id="MobiDB-lite"/>
    </source>
</evidence>
<keyword evidence="6" id="KW-0732">Signal</keyword>
<evidence type="ECO:0000259" key="7">
    <source>
        <dbReference type="PROSITE" id="PS51123"/>
    </source>
</evidence>
<dbReference type="InterPro" id="IPR050330">
    <property type="entry name" value="Bact_OuterMem_StrucFunc"/>
</dbReference>
<dbReference type="PRINTS" id="PR01021">
    <property type="entry name" value="OMPADOMAIN"/>
</dbReference>
<dbReference type="Proteomes" id="UP000295717">
    <property type="component" value="Unassembled WGS sequence"/>
</dbReference>
<dbReference type="InterPro" id="IPR006665">
    <property type="entry name" value="OmpA-like"/>
</dbReference>
<accession>A0A4R3MQF7</accession>
<dbReference type="SUPFAM" id="SSF103088">
    <property type="entry name" value="OmpA-like"/>
    <property type="match status" value="1"/>
</dbReference>
<feature type="region of interest" description="Disordered" evidence="5">
    <location>
        <begin position="48"/>
        <end position="108"/>
    </location>
</feature>
<comment type="caution">
    <text evidence="8">The sequence shown here is derived from an EMBL/GenBank/DDBJ whole genome shotgun (WGS) entry which is preliminary data.</text>
</comment>
<feature type="compositionally biased region" description="Polar residues" evidence="5">
    <location>
        <begin position="91"/>
        <end position="108"/>
    </location>
</feature>
<feature type="domain" description="OmpA-like" evidence="7">
    <location>
        <begin position="102"/>
        <end position="219"/>
    </location>
</feature>
<evidence type="ECO:0000256" key="4">
    <source>
        <dbReference type="PROSITE-ProRule" id="PRU00473"/>
    </source>
</evidence>
<feature type="compositionally biased region" description="Polar residues" evidence="5">
    <location>
        <begin position="60"/>
        <end position="70"/>
    </location>
</feature>
<evidence type="ECO:0000256" key="1">
    <source>
        <dbReference type="ARBA" id="ARBA00004442"/>
    </source>
</evidence>
<evidence type="ECO:0000313" key="9">
    <source>
        <dbReference type="Proteomes" id="UP000295717"/>
    </source>
</evidence>
<feature type="compositionally biased region" description="Low complexity" evidence="5">
    <location>
        <begin position="77"/>
        <end position="90"/>
    </location>
</feature>
<organism evidence="8 9">
    <name type="scientific">Thiobaca trueperi</name>
    <dbReference type="NCBI Taxonomy" id="127458"/>
    <lineage>
        <taxon>Bacteria</taxon>
        <taxon>Pseudomonadati</taxon>
        <taxon>Pseudomonadota</taxon>
        <taxon>Gammaproteobacteria</taxon>
        <taxon>Chromatiales</taxon>
        <taxon>Chromatiaceae</taxon>
        <taxon>Thiobaca</taxon>
    </lineage>
</organism>
<dbReference type="InterPro" id="IPR006664">
    <property type="entry name" value="OMP_bac"/>
</dbReference>
<protein>
    <submittedName>
        <fullName evidence="8">Outer membrane protein OmpA-like peptidoglycan-associated protein</fullName>
    </submittedName>
</protein>
<feature type="compositionally biased region" description="Basic and acidic residues" evidence="5">
    <location>
        <begin position="48"/>
        <end position="59"/>
    </location>
</feature>
<feature type="signal peptide" evidence="6">
    <location>
        <begin position="1"/>
        <end position="24"/>
    </location>
</feature>
<comment type="subcellular location">
    <subcellularLocation>
        <location evidence="1">Cell outer membrane</location>
    </subcellularLocation>
</comment>
<dbReference type="PROSITE" id="PS51123">
    <property type="entry name" value="OMPA_2"/>
    <property type="match status" value="1"/>
</dbReference>
<feature type="chain" id="PRO_5020921690" evidence="6">
    <location>
        <begin position="25"/>
        <end position="219"/>
    </location>
</feature>
<dbReference type="EMBL" id="SMAO01000014">
    <property type="protein sequence ID" value="TCT18123.1"/>
    <property type="molecule type" value="Genomic_DNA"/>
</dbReference>
<keyword evidence="2 4" id="KW-0472">Membrane</keyword>
<evidence type="ECO:0000256" key="3">
    <source>
        <dbReference type="ARBA" id="ARBA00023237"/>
    </source>
</evidence>
<evidence type="ECO:0000313" key="8">
    <source>
        <dbReference type="EMBL" id="TCT18123.1"/>
    </source>
</evidence>
<dbReference type="PANTHER" id="PTHR30329">
    <property type="entry name" value="STATOR ELEMENT OF FLAGELLAR MOTOR COMPLEX"/>
    <property type="match status" value="1"/>
</dbReference>
<dbReference type="Pfam" id="PF00691">
    <property type="entry name" value="OmpA"/>
    <property type="match status" value="1"/>
</dbReference>
<evidence type="ECO:0000256" key="2">
    <source>
        <dbReference type="ARBA" id="ARBA00023136"/>
    </source>
</evidence>
<dbReference type="PANTHER" id="PTHR30329:SF21">
    <property type="entry name" value="LIPOPROTEIN YIAD-RELATED"/>
    <property type="match status" value="1"/>
</dbReference>
<dbReference type="GO" id="GO:0009279">
    <property type="term" value="C:cell outer membrane"/>
    <property type="evidence" value="ECO:0007669"/>
    <property type="project" value="UniProtKB-SubCell"/>
</dbReference>
<keyword evidence="3" id="KW-0998">Cell outer membrane</keyword>
<proteinExistence type="predicted"/>
<dbReference type="Gene3D" id="3.30.1330.60">
    <property type="entry name" value="OmpA-like domain"/>
    <property type="match status" value="1"/>
</dbReference>
<dbReference type="CDD" id="cd07185">
    <property type="entry name" value="OmpA_C-like"/>
    <property type="match status" value="1"/>
</dbReference>
<gene>
    <name evidence="8" type="ORF">EDC35_11425</name>
</gene>
<name>A0A4R3MQF7_9GAMM</name>
<dbReference type="AlphaFoldDB" id="A0A4R3MQF7"/>
<dbReference type="InterPro" id="IPR036737">
    <property type="entry name" value="OmpA-like_sf"/>
</dbReference>